<feature type="binding site" evidence="6">
    <location>
        <position position="159"/>
    </location>
    <ligand>
        <name>biotin</name>
        <dbReference type="ChEBI" id="CHEBI:57586"/>
    </ligand>
</feature>
<gene>
    <name evidence="6" type="primary">birA</name>
    <name evidence="8" type="ORF">ymoll0001_36450</name>
</gene>
<dbReference type="PANTHER" id="PTHR12835:SF5">
    <property type="entry name" value="BIOTIN--PROTEIN LIGASE"/>
    <property type="match status" value="1"/>
</dbReference>
<evidence type="ECO:0000256" key="5">
    <source>
        <dbReference type="ARBA" id="ARBA00047846"/>
    </source>
</evidence>
<dbReference type="SUPFAM" id="SSF50037">
    <property type="entry name" value="C-terminal domain of transcriptional repressors"/>
    <property type="match status" value="1"/>
</dbReference>
<dbReference type="PROSITE" id="PS51733">
    <property type="entry name" value="BPL_LPL_CATALYTIC"/>
    <property type="match status" value="1"/>
</dbReference>
<keyword evidence="6" id="KW-0238">DNA-binding</keyword>
<proteinExistence type="inferred from homology"/>
<feature type="binding site" evidence="6">
    <location>
        <position position="88"/>
    </location>
    <ligand>
        <name>biotin</name>
        <dbReference type="ChEBI" id="CHEBI:57586"/>
    </ligand>
</feature>
<evidence type="ECO:0000259" key="7">
    <source>
        <dbReference type="PROSITE" id="PS51733"/>
    </source>
</evidence>
<keyword evidence="3 6" id="KW-0067">ATP-binding</keyword>
<dbReference type="Gene3D" id="2.30.30.100">
    <property type="match status" value="1"/>
</dbReference>
<dbReference type="Pfam" id="PF02237">
    <property type="entry name" value="BPL_C"/>
    <property type="match status" value="1"/>
</dbReference>
<evidence type="ECO:0000256" key="4">
    <source>
        <dbReference type="ARBA" id="ARBA00023267"/>
    </source>
</evidence>
<dbReference type="EC" id="6.3.4.15" evidence="6"/>
<comment type="caution">
    <text evidence="8">The sequence shown here is derived from an EMBL/GenBank/DDBJ whole genome shotgun (WGS) entry which is preliminary data.</text>
</comment>
<comment type="function">
    <text evidence="6">Acts both as a biotin--[acetyl-CoA-carboxylase] ligase and a biotin-operon repressor. In the presence of ATP, BirA activates biotin to form the BirA-biotinyl-5'-adenylate (BirA-bio-5'-AMP or holoBirA) complex. HoloBirA can either transfer the biotinyl moiety to the biotin carboxyl carrier protein (BCCP) subunit of acetyl-CoA carboxylase, or bind to the biotin operator site and inhibit transcription of the operon.</text>
</comment>
<feature type="binding site" evidence="6">
    <location>
        <begin position="92"/>
        <end position="94"/>
    </location>
    <ligand>
        <name>biotin</name>
        <dbReference type="ChEBI" id="CHEBI:57586"/>
    </ligand>
</feature>
<comment type="catalytic activity">
    <reaction evidence="5 6">
        <text>biotin + L-lysyl-[protein] + ATP = N(6)-biotinyl-L-lysyl-[protein] + AMP + diphosphate + H(+)</text>
        <dbReference type="Rhea" id="RHEA:11756"/>
        <dbReference type="Rhea" id="RHEA-COMP:9752"/>
        <dbReference type="Rhea" id="RHEA-COMP:10505"/>
        <dbReference type="ChEBI" id="CHEBI:15378"/>
        <dbReference type="ChEBI" id="CHEBI:29969"/>
        <dbReference type="ChEBI" id="CHEBI:30616"/>
        <dbReference type="ChEBI" id="CHEBI:33019"/>
        <dbReference type="ChEBI" id="CHEBI:57586"/>
        <dbReference type="ChEBI" id="CHEBI:83144"/>
        <dbReference type="ChEBI" id="CHEBI:456215"/>
        <dbReference type="EC" id="6.3.4.15"/>
    </reaction>
</comment>
<dbReference type="InterPro" id="IPR030855">
    <property type="entry name" value="Bifunct_BirA"/>
</dbReference>
<name>A0ABP2EE73_YERMW</name>
<dbReference type="NCBIfam" id="TIGR00121">
    <property type="entry name" value="birA_ligase"/>
    <property type="match status" value="1"/>
</dbReference>
<dbReference type="InterPro" id="IPR004143">
    <property type="entry name" value="BPL_LPL_catalytic"/>
</dbReference>
<keyword evidence="6" id="KW-0678">Repressor</keyword>
<evidence type="ECO:0000313" key="8">
    <source>
        <dbReference type="EMBL" id="EEQ09313.1"/>
    </source>
</evidence>
<evidence type="ECO:0000256" key="6">
    <source>
        <dbReference type="HAMAP-Rule" id="MF_00978"/>
    </source>
</evidence>
<dbReference type="HAMAP" id="MF_00978">
    <property type="entry name" value="Bifunct_BirA"/>
    <property type="match status" value="1"/>
</dbReference>
<dbReference type="Gene3D" id="1.10.10.10">
    <property type="entry name" value="Winged helix-like DNA-binding domain superfamily/Winged helix DNA-binding domain"/>
    <property type="match status" value="1"/>
</dbReference>
<organism evidence="8 9">
    <name type="scientific">Yersinia mollaretii (strain ATCC 43969 / DSM 18520 / CIP 103324 / CNY 7263 / WAIP 204)</name>
    <dbReference type="NCBI Taxonomy" id="349967"/>
    <lineage>
        <taxon>Bacteria</taxon>
        <taxon>Pseudomonadati</taxon>
        <taxon>Pseudomonadota</taxon>
        <taxon>Gammaproteobacteria</taxon>
        <taxon>Enterobacterales</taxon>
        <taxon>Yersiniaceae</taxon>
        <taxon>Yersinia</taxon>
    </lineage>
</organism>
<dbReference type="PANTHER" id="PTHR12835">
    <property type="entry name" value="BIOTIN PROTEIN LIGASE"/>
    <property type="match status" value="1"/>
</dbReference>
<dbReference type="Gene3D" id="3.30.930.10">
    <property type="entry name" value="Bira Bifunctional Protein, Domain 2"/>
    <property type="match status" value="1"/>
</dbReference>
<keyword evidence="2 6" id="KW-0547">Nucleotide-binding</keyword>
<dbReference type="InterPro" id="IPR003142">
    <property type="entry name" value="BPL_C"/>
</dbReference>
<reference evidence="8" key="1">
    <citation type="submission" date="2008-12" db="EMBL/GenBank/DDBJ databases">
        <title>Annotation of the Yersinia mollaretii ATCC 43969 genome.</title>
        <authorList>
            <person name="Read T.D."/>
            <person name="Akmal A."/>
            <person name="Bishop-Lilly K."/>
            <person name="Chen P.E."/>
            <person name="Cook C."/>
            <person name="Kiley M.P."/>
            <person name="Lentz S."/>
            <person name="Mateczun A."/>
            <person name="Nagarajan N."/>
            <person name="Nolan N."/>
            <person name="Osborne B.I."/>
            <person name="Pop M."/>
            <person name="Sozhamannan S."/>
            <person name="Stewart A.C."/>
            <person name="Sulakvelidze A."/>
            <person name="Thomason B."/>
            <person name="Willner K."/>
            <person name="Zwick M.E."/>
        </authorList>
    </citation>
    <scope>NUCLEOTIDE SEQUENCE [LARGE SCALE GENOMIC DNA]</scope>
    <source>
        <strain evidence="8">ATCC 43969</strain>
    </source>
</reference>
<dbReference type="InterPro" id="IPR045864">
    <property type="entry name" value="aa-tRNA-synth_II/BPL/LPL"/>
</dbReference>
<feature type="binding site" evidence="6">
    <location>
        <begin position="65"/>
        <end position="67"/>
    </location>
    <ligand>
        <name>biotin</name>
        <dbReference type="ChEBI" id="CHEBI:57586"/>
    </ligand>
</feature>
<keyword evidence="9" id="KW-1185">Reference proteome</keyword>
<dbReference type="SUPFAM" id="SSF55681">
    <property type="entry name" value="Class II aaRS and biotin synthetases"/>
    <property type="match status" value="1"/>
</dbReference>
<keyword evidence="6" id="KW-0805">Transcription regulation</keyword>
<sequence>MGEMFGMSRAAINKHIQTVREWGLDVFTVPGKGYSLPAPIQLLDEQKILSYLPAGQVAVLPVVDSTNQYLLDRIGELKSGDACVAEYQQAGRGRRGRQWVSPFGANLYLSMFWRLEQGPAAAMGLSLVVGIVMAEVLHKLGAEKVRVKWPNDLYLNDKKLAGILVELTGKTGDAAQLVIGAGINLTMRESTTNVINQDWINLQEAGVIIDRNKLTAELLSELRLAVVKFENEGLSAFISRWREMDNYLDRPVRLIIGNQEIYGVARGIDQQGALLLEQDGVIKPYIGGEISLRGV</sequence>
<keyword evidence="1 6" id="KW-0436">Ligase</keyword>
<keyword evidence="6" id="KW-0804">Transcription</keyword>
<dbReference type="InterPro" id="IPR008988">
    <property type="entry name" value="Transcriptional_repressor_C"/>
</dbReference>
<protein>
    <recommendedName>
        <fullName evidence="6">Bifunctional ligase/repressor BirA</fullName>
    </recommendedName>
    <alternativeName>
        <fullName evidence="6">Biotin operon repressor</fullName>
    </alternativeName>
    <alternativeName>
        <fullName evidence="6">Biotin--[acetyl-CoA-carboxylase] ligase</fullName>
        <ecNumber evidence="6">6.3.4.15</ecNumber>
    </alternativeName>
    <alternativeName>
        <fullName evidence="6">Biotin--protein ligase</fullName>
    </alternativeName>
    <alternativeName>
        <fullName evidence="6">Biotin-[acetyl-CoA carboxylase] synthetase</fullName>
    </alternativeName>
</protein>
<dbReference type="InterPro" id="IPR036390">
    <property type="entry name" value="WH_DNA-bd_sf"/>
</dbReference>
<dbReference type="Pfam" id="PF08279">
    <property type="entry name" value="HTH_11"/>
    <property type="match status" value="1"/>
</dbReference>
<dbReference type="InterPro" id="IPR004408">
    <property type="entry name" value="Biotin_CoA_COase_ligase"/>
</dbReference>
<evidence type="ECO:0000256" key="1">
    <source>
        <dbReference type="ARBA" id="ARBA00022598"/>
    </source>
</evidence>
<dbReference type="NCBIfam" id="NF008849">
    <property type="entry name" value="PRK11886.1-4"/>
    <property type="match status" value="1"/>
</dbReference>
<dbReference type="Proteomes" id="UP000003027">
    <property type="component" value="Unassembled WGS sequence"/>
</dbReference>
<comment type="similarity">
    <text evidence="6">Belongs to the biotin--protein ligase family.</text>
</comment>
<dbReference type="CDD" id="cd16442">
    <property type="entry name" value="BPL"/>
    <property type="match status" value="1"/>
</dbReference>
<evidence type="ECO:0000256" key="2">
    <source>
        <dbReference type="ARBA" id="ARBA00022741"/>
    </source>
</evidence>
<dbReference type="InterPro" id="IPR036388">
    <property type="entry name" value="WH-like_DNA-bd_sf"/>
</dbReference>
<feature type="domain" description="BPL/LPL catalytic" evidence="7">
    <location>
        <begin position="42"/>
        <end position="230"/>
    </location>
</feature>
<accession>A0ABP2EE73</accession>
<evidence type="ECO:0000313" key="9">
    <source>
        <dbReference type="Proteomes" id="UP000003027"/>
    </source>
</evidence>
<dbReference type="SUPFAM" id="SSF46785">
    <property type="entry name" value="Winged helix' DNA-binding domain"/>
    <property type="match status" value="1"/>
</dbReference>
<dbReference type="Pfam" id="PF03099">
    <property type="entry name" value="BPL_LplA_LipB"/>
    <property type="match status" value="1"/>
</dbReference>
<keyword evidence="4 6" id="KW-0092">Biotin</keyword>
<comment type="caution">
    <text evidence="6">Lacks conserved residue(s) required for the propagation of feature annotation.</text>
</comment>
<dbReference type="NCBIfam" id="NF008847">
    <property type="entry name" value="PRK11886.1-2"/>
    <property type="match status" value="1"/>
</dbReference>
<dbReference type="EMBL" id="AALD02000042">
    <property type="protein sequence ID" value="EEQ09313.1"/>
    <property type="molecule type" value="Genomic_DNA"/>
</dbReference>
<evidence type="ECO:0000256" key="3">
    <source>
        <dbReference type="ARBA" id="ARBA00022840"/>
    </source>
</evidence>
<dbReference type="InterPro" id="IPR013196">
    <property type="entry name" value="HTH_11"/>
</dbReference>